<keyword evidence="3" id="KW-0479">Metal-binding</keyword>
<dbReference type="AlphaFoldDB" id="A0A433SAN2"/>
<keyword evidence="4" id="KW-0677">Repeat</keyword>
<evidence type="ECO:0000256" key="1">
    <source>
        <dbReference type="ARBA" id="ARBA00022448"/>
    </source>
</evidence>
<feature type="domain" description="4Fe-4S ferredoxin-type" evidence="9">
    <location>
        <begin position="129"/>
        <end position="165"/>
    </location>
</feature>
<dbReference type="CDD" id="cd16373">
    <property type="entry name" value="DMSOR_beta_like"/>
    <property type="match status" value="1"/>
</dbReference>
<keyword evidence="8" id="KW-0812">Transmembrane</keyword>
<evidence type="ECO:0000256" key="3">
    <source>
        <dbReference type="ARBA" id="ARBA00022723"/>
    </source>
</evidence>
<dbReference type="InterPro" id="IPR017900">
    <property type="entry name" value="4Fe4S_Fe_S_CS"/>
</dbReference>
<feature type="transmembrane region" description="Helical" evidence="8">
    <location>
        <begin position="12"/>
        <end position="33"/>
    </location>
</feature>
<dbReference type="GO" id="GO:0046872">
    <property type="term" value="F:metal ion binding"/>
    <property type="evidence" value="ECO:0007669"/>
    <property type="project" value="UniProtKB-KW"/>
</dbReference>
<dbReference type="InterPro" id="IPR006311">
    <property type="entry name" value="TAT_signal"/>
</dbReference>
<dbReference type="RefSeq" id="WP_126980811.1">
    <property type="nucleotide sequence ID" value="NZ_CAWUGC010000003.1"/>
</dbReference>
<dbReference type="SUPFAM" id="SSF54862">
    <property type="entry name" value="4Fe-4S ferredoxins"/>
    <property type="match status" value="1"/>
</dbReference>
<keyword evidence="10" id="KW-0560">Oxidoreductase</keyword>
<evidence type="ECO:0000259" key="9">
    <source>
        <dbReference type="PROSITE" id="PS51379"/>
    </source>
</evidence>
<gene>
    <name evidence="10" type="primary">psaC</name>
    <name evidence="10" type="ORF">CUZ56_02648</name>
</gene>
<keyword evidence="5" id="KW-0249">Electron transport</keyword>
<dbReference type="NCBIfam" id="NF007012">
    <property type="entry name" value="PRK09476.1"/>
    <property type="match status" value="1"/>
</dbReference>
<keyword evidence="7" id="KW-0411">Iron-sulfur</keyword>
<dbReference type="EMBL" id="PQSP01000009">
    <property type="protein sequence ID" value="RUS65803.1"/>
    <property type="molecule type" value="Genomic_DNA"/>
</dbReference>
<evidence type="ECO:0000256" key="6">
    <source>
        <dbReference type="ARBA" id="ARBA00023004"/>
    </source>
</evidence>
<dbReference type="GO" id="GO:0051539">
    <property type="term" value="F:4 iron, 4 sulfur cluster binding"/>
    <property type="evidence" value="ECO:0007669"/>
    <property type="project" value="UniProtKB-KW"/>
</dbReference>
<evidence type="ECO:0000256" key="4">
    <source>
        <dbReference type="ARBA" id="ARBA00022737"/>
    </source>
</evidence>
<evidence type="ECO:0000256" key="8">
    <source>
        <dbReference type="SAM" id="Phobius"/>
    </source>
</evidence>
<dbReference type="Gene3D" id="3.30.70.20">
    <property type="match status" value="2"/>
</dbReference>
<dbReference type="PROSITE" id="PS51318">
    <property type="entry name" value="TAT"/>
    <property type="match status" value="1"/>
</dbReference>
<dbReference type="InterPro" id="IPR004494">
    <property type="entry name" value="MauM_NapG"/>
</dbReference>
<keyword evidence="6" id="KW-0408">Iron</keyword>
<dbReference type="EC" id="1.97.1.12" evidence="10"/>
<sequence length="249" mass="26989">MATKPESLSRRRLLRDAICGAGGVVGLAVLFGIPARQAQAHNEIRLLPPGAIDDFVAACVRCGQCVQACPYDTLKLATQSTPNNAVGAPYFIARDIPCEMCEDIPCVVECPSGALDPKLTDIRDSRMGLAVLLDQENCLAWQGLRCEVCYNICPVLGDAISLEPQHDQRTGEHAKWIPVVHSEHCTGCGKCEKACVLDEAAIKVLPLSVARGELGYHYRFGWQERERAGQPLVPSSVPMDIRRPEGGGQ</sequence>
<organism evidence="10 11">
    <name type="scientific">Saezia sanguinis</name>
    <dbReference type="NCBI Taxonomy" id="1965230"/>
    <lineage>
        <taxon>Bacteria</taxon>
        <taxon>Pseudomonadati</taxon>
        <taxon>Pseudomonadota</taxon>
        <taxon>Betaproteobacteria</taxon>
        <taxon>Burkholderiales</taxon>
        <taxon>Saeziaceae</taxon>
        <taxon>Saezia</taxon>
    </lineage>
</organism>
<evidence type="ECO:0000256" key="7">
    <source>
        <dbReference type="ARBA" id="ARBA00023014"/>
    </source>
</evidence>
<dbReference type="PROSITE" id="PS00198">
    <property type="entry name" value="4FE4S_FER_1"/>
    <property type="match status" value="1"/>
</dbReference>
<dbReference type="InterPro" id="IPR050294">
    <property type="entry name" value="RnfB_subfamily"/>
</dbReference>
<keyword evidence="11" id="KW-1185">Reference proteome</keyword>
<dbReference type="NCBIfam" id="TIGR00397">
    <property type="entry name" value="mauM_napG"/>
    <property type="match status" value="1"/>
</dbReference>
<dbReference type="PANTHER" id="PTHR42859">
    <property type="entry name" value="OXIDOREDUCTASE"/>
    <property type="match status" value="1"/>
</dbReference>
<keyword evidence="2" id="KW-0004">4Fe-4S</keyword>
<proteinExistence type="predicted"/>
<evidence type="ECO:0000256" key="2">
    <source>
        <dbReference type="ARBA" id="ARBA00022485"/>
    </source>
</evidence>
<comment type="caution">
    <text evidence="10">The sequence shown here is derived from an EMBL/GenBank/DDBJ whole genome shotgun (WGS) entry which is preliminary data.</text>
</comment>
<keyword evidence="8" id="KW-1133">Transmembrane helix</keyword>
<dbReference type="Proteomes" id="UP000286947">
    <property type="component" value="Unassembled WGS sequence"/>
</dbReference>
<keyword evidence="1" id="KW-0813">Transport</keyword>
<evidence type="ECO:0000313" key="11">
    <source>
        <dbReference type="Proteomes" id="UP000286947"/>
    </source>
</evidence>
<keyword evidence="8" id="KW-0472">Membrane</keyword>
<protein>
    <submittedName>
        <fullName evidence="10">Photosystem I iron-sulfur center</fullName>
        <ecNumber evidence="10">1.97.1.12</ecNumber>
    </submittedName>
</protein>
<evidence type="ECO:0000256" key="5">
    <source>
        <dbReference type="ARBA" id="ARBA00022982"/>
    </source>
</evidence>
<accession>A0A433SAN2</accession>
<dbReference type="GO" id="GO:0016491">
    <property type="term" value="F:oxidoreductase activity"/>
    <property type="evidence" value="ECO:0007669"/>
    <property type="project" value="UniProtKB-KW"/>
</dbReference>
<evidence type="ECO:0000313" key="10">
    <source>
        <dbReference type="EMBL" id="RUS65803.1"/>
    </source>
</evidence>
<feature type="domain" description="4Fe-4S ferredoxin-type" evidence="9">
    <location>
        <begin position="48"/>
        <end position="79"/>
    </location>
</feature>
<dbReference type="OrthoDB" id="9808559at2"/>
<feature type="domain" description="4Fe-4S ferredoxin-type" evidence="9">
    <location>
        <begin position="176"/>
        <end position="207"/>
    </location>
</feature>
<reference evidence="10 11" key="1">
    <citation type="submission" date="2018-01" db="EMBL/GenBank/DDBJ databases">
        <title>Saezia sanguinis gen. nov., sp. nov., in the order Burkholderiales isolated from human blood.</title>
        <authorList>
            <person name="Medina-Pascual M.J."/>
            <person name="Valdezate S."/>
            <person name="Monzon S."/>
            <person name="Cuesta I."/>
            <person name="Carrasco G."/>
            <person name="Villalon P."/>
            <person name="Saez-Nieto J.A."/>
        </authorList>
    </citation>
    <scope>NUCLEOTIDE SEQUENCE [LARGE SCALE GENOMIC DNA]</scope>
    <source>
        <strain evidence="10 11">CNM695-12</strain>
    </source>
</reference>
<dbReference type="PROSITE" id="PS51379">
    <property type="entry name" value="4FE4S_FER_2"/>
    <property type="match status" value="3"/>
</dbReference>
<dbReference type="PANTHER" id="PTHR42859:SF10">
    <property type="entry name" value="DIMETHYLSULFOXIDE REDUCTASE CHAIN B"/>
    <property type="match status" value="1"/>
</dbReference>
<name>A0A433SAN2_9BURK</name>
<dbReference type="InterPro" id="IPR017896">
    <property type="entry name" value="4Fe4S_Fe-S-bd"/>
</dbReference>
<dbReference type="Pfam" id="PF12838">
    <property type="entry name" value="Fer4_7"/>
    <property type="match status" value="2"/>
</dbReference>